<dbReference type="Gene3D" id="2.20.25.80">
    <property type="entry name" value="WRKY domain"/>
    <property type="match status" value="2"/>
</dbReference>
<comment type="caution">
    <text evidence="9">The sequence shown here is derived from an EMBL/GenBank/DDBJ whole genome shotgun (WGS) entry which is preliminary data.</text>
</comment>
<dbReference type="InterPro" id="IPR036576">
    <property type="entry name" value="WRKY_dom_sf"/>
</dbReference>
<keyword evidence="3" id="KW-0805">Transcription regulation</keyword>
<keyword evidence="10" id="KW-1185">Reference proteome</keyword>
<reference evidence="9" key="1">
    <citation type="journal article" date="2023" name="GigaByte">
        <title>Genome assembly of the bearded iris, Iris pallida Lam.</title>
        <authorList>
            <person name="Bruccoleri R.E."/>
            <person name="Oakeley E.J."/>
            <person name="Faust A.M.E."/>
            <person name="Altorfer M."/>
            <person name="Dessus-Babus S."/>
            <person name="Burckhardt D."/>
            <person name="Oertli M."/>
            <person name="Naumann U."/>
            <person name="Petersen F."/>
            <person name="Wong J."/>
        </authorList>
    </citation>
    <scope>NUCLEOTIDE SEQUENCE</scope>
    <source>
        <strain evidence="9">GSM-AAB239-AS_SAM_17_03QT</strain>
    </source>
</reference>
<dbReference type="GO" id="GO:0003700">
    <property type="term" value="F:DNA-binding transcription factor activity"/>
    <property type="evidence" value="ECO:0007669"/>
    <property type="project" value="InterPro"/>
</dbReference>
<evidence type="ECO:0000313" key="10">
    <source>
        <dbReference type="Proteomes" id="UP001140949"/>
    </source>
</evidence>
<feature type="domain" description="WRKY" evidence="8">
    <location>
        <begin position="169"/>
        <end position="233"/>
    </location>
</feature>
<evidence type="ECO:0000256" key="5">
    <source>
        <dbReference type="ARBA" id="ARBA00023163"/>
    </source>
</evidence>
<feature type="region of interest" description="Disordered" evidence="7">
    <location>
        <begin position="328"/>
        <end position="366"/>
    </location>
</feature>
<evidence type="ECO:0000256" key="2">
    <source>
        <dbReference type="ARBA" id="ARBA00022737"/>
    </source>
</evidence>
<dbReference type="EMBL" id="JANAVB010016799">
    <property type="protein sequence ID" value="KAJ6831411.1"/>
    <property type="molecule type" value="Genomic_DNA"/>
</dbReference>
<dbReference type="InterPro" id="IPR003657">
    <property type="entry name" value="WRKY_dom"/>
</dbReference>
<dbReference type="Proteomes" id="UP001140949">
    <property type="component" value="Unassembled WGS sequence"/>
</dbReference>
<keyword evidence="2" id="KW-0677">Repeat</keyword>
<keyword evidence="6" id="KW-0539">Nucleus</keyword>
<dbReference type="SUPFAM" id="SSF118290">
    <property type="entry name" value="WRKY DNA-binding domain"/>
    <property type="match status" value="2"/>
</dbReference>
<dbReference type="InterPro" id="IPR044810">
    <property type="entry name" value="WRKY_plant"/>
</dbReference>
<keyword evidence="5" id="KW-0804">Transcription</keyword>
<evidence type="ECO:0000256" key="1">
    <source>
        <dbReference type="ARBA" id="ARBA00004123"/>
    </source>
</evidence>
<sequence>MDMKDKEKMVIVTKPVASRPFSNPRLLSGHLHDAIGNSPSIAEMPVAIKPRSLNFQPSLSVAPAEAVPSHNNPSDRAVIHKPKAKVVSRAIASQLINLGNFEQCHQTSSGNVKDRFQVLDQGKYHFQCQPTSTHHENLPLGPDIDRINESSSNVAVNLEEDVAVQQTLASGDRPYDGYNWRKYGQKQVKGSEFPRSYYKCSHPNCPVKKKVERSVDGKIAEIVYEGDHNHLKPQPPTHILAMSQGQVSASGGKSGRDSGDILWSNSVMNMSGISDHIEEINNNLSVSGVTTYSRMVENVQSPLASISGIETGAYKEFVGVCGIGSRLAGPEQNHKKRKNKDKVGADVTAEDATEPQSLAQSSLQSDVSGDGFHWRKYGQKVVKGNPYPRSYYRCATPKCNVRKHVERASDDLASFITTYEGKHNHDKPVSNLNPSASCSDEKMCKKISNKMHTGK</sequence>
<dbReference type="SMART" id="SM00774">
    <property type="entry name" value="WRKY"/>
    <property type="match status" value="2"/>
</dbReference>
<evidence type="ECO:0000256" key="7">
    <source>
        <dbReference type="SAM" id="MobiDB-lite"/>
    </source>
</evidence>
<dbReference type="PROSITE" id="PS50811">
    <property type="entry name" value="WRKY"/>
    <property type="match status" value="2"/>
</dbReference>
<dbReference type="FunFam" id="2.20.25.80:FF:000006">
    <property type="entry name" value="WRKY transcription factor"/>
    <property type="match status" value="2"/>
</dbReference>
<evidence type="ECO:0000313" key="9">
    <source>
        <dbReference type="EMBL" id="KAJ6831411.1"/>
    </source>
</evidence>
<evidence type="ECO:0000259" key="8">
    <source>
        <dbReference type="PROSITE" id="PS50811"/>
    </source>
</evidence>
<reference evidence="9" key="2">
    <citation type="submission" date="2023-04" db="EMBL/GenBank/DDBJ databases">
        <authorList>
            <person name="Bruccoleri R.E."/>
            <person name="Oakeley E.J."/>
            <person name="Faust A.-M."/>
            <person name="Dessus-Babus S."/>
            <person name="Altorfer M."/>
            <person name="Burckhardt D."/>
            <person name="Oertli M."/>
            <person name="Naumann U."/>
            <person name="Petersen F."/>
            <person name="Wong J."/>
        </authorList>
    </citation>
    <scope>NUCLEOTIDE SEQUENCE</scope>
    <source>
        <strain evidence="9">GSM-AAB239-AS_SAM_17_03QT</strain>
        <tissue evidence="9">Leaf</tissue>
    </source>
</reference>
<dbReference type="Pfam" id="PF03106">
    <property type="entry name" value="WRKY"/>
    <property type="match status" value="2"/>
</dbReference>
<dbReference type="AlphaFoldDB" id="A0AAX6GT28"/>
<dbReference type="GO" id="GO:0043565">
    <property type="term" value="F:sequence-specific DNA binding"/>
    <property type="evidence" value="ECO:0007669"/>
    <property type="project" value="InterPro"/>
</dbReference>
<evidence type="ECO:0000256" key="4">
    <source>
        <dbReference type="ARBA" id="ARBA00023125"/>
    </source>
</evidence>
<name>A0AAX6GT28_IRIPA</name>
<keyword evidence="4" id="KW-0238">DNA-binding</keyword>
<evidence type="ECO:0000256" key="6">
    <source>
        <dbReference type="ARBA" id="ARBA00023242"/>
    </source>
</evidence>
<feature type="domain" description="WRKY" evidence="8">
    <location>
        <begin position="363"/>
        <end position="428"/>
    </location>
</feature>
<evidence type="ECO:0000256" key="3">
    <source>
        <dbReference type="ARBA" id="ARBA00023015"/>
    </source>
</evidence>
<comment type="subcellular location">
    <subcellularLocation>
        <location evidence="1">Nucleus</location>
    </subcellularLocation>
</comment>
<dbReference type="GO" id="GO:0005634">
    <property type="term" value="C:nucleus"/>
    <property type="evidence" value="ECO:0007669"/>
    <property type="project" value="UniProtKB-SubCell"/>
</dbReference>
<gene>
    <name evidence="9" type="ORF">M6B38_348765</name>
</gene>
<organism evidence="9 10">
    <name type="scientific">Iris pallida</name>
    <name type="common">Sweet iris</name>
    <dbReference type="NCBI Taxonomy" id="29817"/>
    <lineage>
        <taxon>Eukaryota</taxon>
        <taxon>Viridiplantae</taxon>
        <taxon>Streptophyta</taxon>
        <taxon>Embryophyta</taxon>
        <taxon>Tracheophyta</taxon>
        <taxon>Spermatophyta</taxon>
        <taxon>Magnoliopsida</taxon>
        <taxon>Liliopsida</taxon>
        <taxon>Asparagales</taxon>
        <taxon>Iridaceae</taxon>
        <taxon>Iridoideae</taxon>
        <taxon>Irideae</taxon>
        <taxon>Iris</taxon>
    </lineage>
</organism>
<feature type="compositionally biased region" description="Polar residues" evidence="7">
    <location>
        <begin position="354"/>
        <end position="366"/>
    </location>
</feature>
<protein>
    <submittedName>
        <fullName evidence="9">WRKY transcription factor 44-like isoform X1</fullName>
    </submittedName>
</protein>
<dbReference type="PANTHER" id="PTHR31221:SF90">
    <property type="entry name" value="WRKY TRANSCRIPTION FACTOR 44"/>
    <property type="match status" value="1"/>
</dbReference>
<proteinExistence type="predicted"/>
<dbReference type="PANTHER" id="PTHR31221">
    <property type="entry name" value="WRKY TRANSCRIPTION FACTOR PROTEIN 1-RELATED"/>
    <property type="match status" value="1"/>
</dbReference>
<accession>A0AAX6GT28</accession>